<dbReference type="InterPro" id="IPR009991">
    <property type="entry name" value="DCTN3"/>
</dbReference>
<dbReference type="STRING" id="27342.A0A0H2S6T3"/>
<dbReference type="InParanoid" id="A0A0H2S6T3"/>
<keyword evidence="1" id="KW-0175">Coiled coil</keyword>
<dbReference type="Proteomes" id="UP000053477">
    <property type="component" value="Unassembled WGS sequence"/>
</dbReference>
<evidence type="ECO:0000313" key="4">
    <source>
        <dbReference type="Proteomes" id="UP000053477"/>
    </source>
</evidence>
<feature type="coiled-coil region" evidence="1">
    <location>
        <begin position="203"/>
        <end position="269"/>
    </location>
</feature>
<protein>
    <submittedName>
        <fullName evidence="3">Uncharacterized protein</fullName>
    </submittedName>
</protein>
<gene>
    <name evidence="3" type="ORF">SCHPADRAFT_843164</name>
</gene>
<evidence type="ECO:0000256" key="2">
    <source>
        <dbReference type="SAM" id="MobiDB-lite"/>
    </source>
</evidence>
<keyword evidence="4" id="KW-1185">Reference proteome</keyword>
<dbReference type="EMBL" id="KQ085885">
    <property type="protein sequence ID" value="KLO19679.1"/>
    <property type="molecule type" value="Genomic_DNA"/>
</dbReference>
<feature type="region of interest" description="Disordered" evidence="2">
    <location>
        <begin position="17"/>
        <end position="40"/>
    </location>
</feature>
<dbReference type="OrthoDB" id="16729at2759"/>
<dbReference type="PANTHER" id="PTHR28360:SF1">
    <property type="entry name" value="DYNACTIN SUBUNIT 3"/>
    <property type="match status" value="1"/>
</dbReference>
<reference evidence="3 4" key="1">
    <citation type="submission" date="2015-04" db="EMBL/GenBank/DDBJ databases">
        <title>Complete genome sequence of Schizopora paradoxa KUC8140, a cosmopolitan wood degrader in East Asia.</title>
        <authorList>
            <consortium name="DOE Joint Genome Institute"/>
            <person name="Min B."/>
            <person name="Park H."/>
            <person name="Jang Y."/>
            <person name="Kim J.-J."/>
            <person name="Kim K.H."/>
            <person name="Pangilinan J."/>
            <person name="Lipzen A."/>
            <person name="Riley R."/>
            <person name="Grigoriev I.V."/>
            <person name="Spatafora J.W."/>
            <person name="Choi I.-G."/>
        </authorList>
    </citation>
    <scope>NUCLEOTIDE SEQUENCE [LARGE SCALE GENOMIC DNA]</scope>
    <source>
        <strain evidence="3 4">KUC8140</strain>
    </source>
</reference>
<proteinExistence type="predicted"/>
<organism evidence="3 4">
    <name type="scientific">Schizopora paradoxa</name>
    <dbReference type="NCBI Taxonomy" id="27342"/>
    <lineage>
        <taxon>Eukaryota</taxon>
        <taxon>Fungi</taxon>
        <taxon>Dikarya</taxon>
        <taxon>Basidiomycota</taxon>
        <taxon>Agaricomycotina</taxon>
        <taxon>Agaricomycetes</taxon>
        <taxon>Hymenochaetales</taxon>
        <taxon>Schizoporaceae</taxon>
        <taxon>Schizopora</taxon>
    </lineage>
</organism>
<dbReference type="Pfam" id="PF07426">
    <property type="entry name" value="Dynactin_p22"/>
    <property type="match status" value="1"/>
</dbReference>
<sequence>MSSKSVLGSVFLGDAQRQLGLSPPTSPSTSPPSNAPSFSSKMMMDAVNNGALDHGTESAPLLPIDPALSLELRVRWLEVLLLGVKHEHGASGSKPAKTTLVRGAEELHGKLDEAVQANDGLRKFMDRYDRHADLLTPSFALSGIASPSIHSSLSEEELNALLAEMEPELKAADRDLRDIDVLEKRGVLGAGKLADYKELIPRLEALRSAQKEDLRQATDLEKRIADVLRRYTTRVDALSELFVEWNDVLSSAEDKVSRLERERADMKRLGYE</sequence>
<feature type="compositionally biased region" description="Pro residues" evidence="2">
    <location>
        <begin position="24"/>
        <end position="34"/>
    </location>
</feature>
<dbReference type="AlphaFoldDB" id="A0A0H2S6T3"/>
<dbReference type="PANTHER" id="PTHR28360">
    <property type="entry name" value="DYNACTIN SUBUNIT 3"/>
    <property type="match status" value="1"/>
</dbReference>
<dbReference type="GO" id="GO:0005869">
    <property type="term" value="C:dynactin complex"/>
    <property type="evidence" value="ECO:0007669"/>
    <property type="project" value="InterPro"/>
</dbReference>
<accession>A0A0H2S6T3</accession>
<evidence type="ECO:0000256" key="1">
    <source>
        <dbReference type="SAM" id="Coils"/>
    </source>
</evidence>
<dbReference type="GO" id="GO:0061640">
    <property type="term" value="P:cytoskeleton-dependent cytokinesis"/>
    <property type="evidence" value="ECO:0007669"/>
    <property type="project" value="InterPro"/>
</dbReference>
<name>A0A0H2S6T3_9AGAM</name>
<evidence type="ECO:0000313" key="3">
    <source>
        <dbReference type="EMBL" id="KLO19679.1"/>
    </source>
</evidence>
<feature type="non-terminal residue" evidence="3">
    <location>
        <position position="272"/>
    </location>
</feature>